<protein>
    <recommendedName>
        <fullName evidence="4">ShKT domain-containing protein</fullName>
    </recommendedName>
</protein>
<organism evidence="2 3">
    <name type="scientific">Clytia hemisphaerica</name>
    <dbReference type="NCBI Taxonomy" id="252671"/>
    <lineage>
        <taxon>Eukaryota</taxon>
        <taxon>Metazoa</taxon>
        <taxon>Cnidaria</taxon>
        <taxon>Hydrozoa</taxon>
        <taxon>Hydroidolina</taxon>
        <taxon>Leptothecata</taxon>
        <taxon>Obeliida</taxon>
        <taxon>Clytiidae</taxon>
        <taxon>Clytia</taxon>
    </lineage>
</organism>
<dbReference type="Proteomes" id="UP000594262">
    <property type="component" value="Unplaced"/>
</dbReference>
<evidence type="ECO:0000256" key="1">
    <source>
        <dbReference type="SAM" id="SignalP"/>
    </source>
</evidence>
<feature type="signal peptide" evidence="1">
    <location>
        <begin position="1"/>
        <end position="22"/>
    </location>
</feature>
<keyword evidence="1" id="KW-0732">Signal</keyword>
<name>A0A7M6DQ50_9CNID</name>
<proteinExistence type="predicted"/>
<evidence type="ECO:0008006" key="4">
    <source>
        <dbReference type="Google" id="ProtNLM"/>
    </source>
</evidence>
<evidence type="ECO:0000313" key="2">
    <source>
        <dbReference type="EnsemblMetazoa" id="CLYHEMP021427.1"/>
    </source>
</evidence>
<keyword evidence="3" id="KW-1185">Reference proteome</keyword>
<accession>A0A7M6DQ50</accession>
<dbReference type="GeneID" id="136820072"/>
<reference evidence="2" key="1">
    <citation type="submission" date="2021-01" db="UniProtKB">
        <authorList>
            <consortium name="EnsemblMetazoa"/>
        </authorList>
    </citation>
    <scope>IDENTIFICATION</scope>
</reference>
<dbReference type="AlphaFoldDB" id="A0A7M6DQ50"/>
<feature type="chain" id="PRO_5029766360" description="ShKT domain-containing protein" evidence="1">
    <location>
        <begin position="23"/>
        <end position="249"/>
    </location>
</feature>
<evidence type="ECO:0000313" key="3">
    <source>
        <dbReference type="Proteomes" id="UP000594262"/>
    </source>
</evidence>
<sequence length="249" mass="28135">MSSMALVVTLTFLASLNQIADARAFGHNFMFSNDGRVEVVTPQDSFEENAPSSNDIMHALAALQKKENTLNHHRNQHNNNDVEKTRIGMPAWKSKKDGGSTTKKESCINKVPYDQCSLEFIKRGTCSPESGFDFFENCQQYCEFCVPDLFGDDVIKTKNNDAENKRVTIKDSSRAVSKTGGSEPYPWDNWKKEDLERIAKDGEQCVNKAPYNTCSLQFIKRGSCQSDEDFDFVRNCQQYCEFCVPDLSG</sequence>
<dbReference type="RefSeq" id="XP_066932412.1">
    <property type="nucleotide sequence ID" value="XM_067076311.1"/>
</dbReference>
<dbReference type="EnsemblMetazoa" id="CLYHEMT021427.1">
    <property type="protein sequence ID" value="CLYHEMP021427.1"/>
    <property type="gene ID" value="CLYHEMG021427"/>
</dbReference>